<organism evidence="1 2">
    <name type="scientific">Hygrophoropsis aurantiaca</name>
    <dbReference type="NCBI Taxonomy" id="72124"/>
    <lineage>
        <taxon>Eukaryota</taxon>
        <taxon>Fungi</taxon>
        <taxon>Dikarya</taxon>
        <taxon>Basidiomycota</taxon>
        <taxon>Agaricomycotina</taxon>
        <taxon>Agaricomycetes</taxon>
        <taxon>Agaricomycetidae</taxon>
        <taxon>Boletales</taxon>
        <taxon>Coniophorineae</taxon>
        <taxon>Hygrophoropsidaceae</taxon>
        <taxon>Hygrophoropsis</taxon>
    </lineage>
</organism>
<proteinExistence type="predicted"/>
<dbReference type="EMBL" id="MU267636">
    <property type="protein sequence ID" value="KAH7913130.1"/>
    <property type="molecule type" value="Genomic_DNA"/>
</dbReference>
<protein>
    <submittedName>
        <fullName evidence="1">Uncharacterized protein</fullName>
    </submittedName>
</protein>
<sequence length="388" mass="42562">MAFPSYYHQGDSMNASAPVPRSGSVWGRTPLGFHANPSAADRQLWSNSAPYPHWQTRSIVQVGAPPRQSFCSPGLFSAGGSNHTGSHQLPVGLAYNDLSRTPGLNTNHGSLANVPFQQILRNPSPRDSLQHVGQSDPHVPEGILHVGQINGSFGSAENTIGINTFVPTMEMSYGEQETRSFGQVQSTMPIHAPQPSYGYLQNHPQVFSHTSTHVGPPPLNISPLPSSSHPNQLTLPQPHQENRTVLLYDETRNSLGRLAQYVVYPCKWMSGDGLICNMHVTSDRNSIFRHLEARHGVIHDEKILCRWGGLCPNTLKQMNSDSIARHIEAHLGVRWMCSSCDYTASRPETVKKHADKNKISCSGGSIKEIHGSGALFVDMSIYTKGRPK</sequence>
<evidence type="ECO:0000313" key="1">
    <source>
        <dbReference type="EMBL" id="KAH7913130.1"/>
    </source>
</evidence>
<accession>A0ACB8AIX7</accession>
<dbReference type="Proteomes" id="UP000790377">
    <property type="component" value="Unassembled WGS sequence"/>
</dbReference>
<evidence type="ECO:0000313" key="2">
    <source>
        <dbReference type="Proteomes" id="UP000790377"/>
    </source>
</evidence>
<comment type="caution">
    <text evidence="1">The sequence shown here is derived from an EMBL/GenBank/DDBJ whole genome shotgun (WGS) entry which is preliminary data.</text>
</comment>
<reference evidence="1" key="1">
    <citation type="journal article" date="2021" name="New Phytol.">
        <title>Evolutionary innovations through gain and loss of genes in the ectomycorrhizal Boletales.</title>
        <authorList>
            <person name="Wu G."/>
            <person name="Miyauchi S."/>
            <person name="Morin E."/>
            <person name="Kuo A."/>
            <person name="Drula E."/>
            <person name="Varga T."/>
            <person name="Kohler A."/>
            <person name="Feng B."/>
            <person name="Cao Y."/>
            <person name="Lipzen A."/>
            <person name="Daum C."/>
            <person name="Hundley H."/>
            <person name="Pangilinan J."/>
            <person name="Johnson J."/>
            <person name="Barry K."/>
            <person name="LaButti K."/>
            <person name="Ng V."/>
            <person name="Ahrendt S."/>
            <person name="Min B."/>
            <person name="Choi I.G."/>
            <person name="Park H."/>
            <person name="Plett J.M."/>
            <person name="Magnuson J."/>
            <person name="Spatafora J.W."/>
            <person name="Nagy L.G."/>
            <person name="Henrissat B."/>
            <person name="Grigoriev I.V."/>
            <person name="Yang Z.L."/>
            <person name="Xu J."/>
            <person name="Martin F.M."/>
        </authorList>
    </citation>
    <scope>NUCLEOTIDE SEQUENCE</scope>
    <source>
        <strain evidence="1">ATCC 28755</strain>
    </source>
</reference>
<name>A0ACB8AIX7_9AGAM</name>
<gene>
    <name evidence="1" type="ORF">BJ138DRAFT_1178259</name>
</gene>
<keyword evidence="2" id="KW-1185">Reference proteome</keyword>